<keyword evidence="4" id="KW-1185">Reference proteome</keyword>
<proteinExistence type="inferred from homology"/>
<dbReference type="RefSeq" id="WP_150067680.1">
    <property type="nucleotide sequence ID" value="NZ_JBEPDJ010000006.1"/>
</dbReference>
<comment type="similarity">
    <text evidence="1">Belongs to the AHA1 family.</text>
</comment>
<evidence type="ECO:0000259" key="2">
    <source>
        <dbReference type="Pfam" id="PF08327"/>
    </source>
</evidence>
<dbReference type="InterPro" id="IPR013538">
    <property type="entry name" value="ASHA1/2-like_C"/>
</dbReference>
<dbReference type="InterPro" id="IPR023393">
    <property type="entry name" value="START-like_dom_sf"/>
</dbReference>
<feature type="domain" description="Activator of Hsp90 ATPase homologue 1/2-like C-terminal" evidence="2">
    <location>
        <begin position="21"/>
        <end position="160"/>
    </location>
</feature>
<reference evidence="3 4" key="1">
    <citation type="submission" date="2019-09" db="EMBL/GenBank/DDBJ databases">
        <title>Draft genome sequence of the thermophilic Saccharopolyspora hirsuta VKM Ac-666T.</title>
        <authorList>
            <person name="Lobastova T.G."/>
            <person name="Fokina V."/>
            <person name="Bragin E.Y."/>
            <person name="Shtratnikova V.Y."/>
            <person name="Starodumova I.P."/>
            <person name="Tarlachkov S.V."/>
            <person name="Donova M.V."/>
        </authorList>
    </citation>
    <scope>NUCLEOTIDE SEQUENCE [LARGE SCALE GENOMIC DNA]</scope>
    <source>
        <strain evidence="3 4">VKM Ac-666</strain>
    </source>
</reference>
<dbReference type="Gene3D" id="3.30.530.20">
    <property type="match status" value="1"/>
</dbReference>
<accession>A0A5M7C2N6</accession>
<comment type="caution">
    <text evidence="3">The sequence shown here is derived from an EMBL/GenBank/DDBJ whole genome shotgun (WGS) entry which is preliminary data.</text>
</comment>
<organism evidence="3 4">
    <name type="scientific">Saccharopolyspora hirsuta</name>
    <dbReference type="NCBI Taxonomy" id="1837"/>
    <lineage>
        <taxon>Bacteria</taxon>
        <taxon>Bacillati</taxon>
        <taxon>Actinomycetota</taxon>
        <taxon>Actinomycetes</taxon>
        <taxon>Pseudonocardiales</taxon>
        <taxon>Pseudonocardiaceae</taxon>
        <taxon>Saccharopolyspora</taxon>
    </lineage>
</organism>
<sequence>MTDTEHRGALHGTVAHEVLLAAPPDRVFAAFSDFELRQRWFRIPGEPGASRHELDFRPGGGETTSGPLAVGGVVEHVEYRSRFLDIVPAQRIVLTSELVLDGLRRSLSLVTVELSPHADGTRLVYTEQFVFVVLTGDGSADIAEREGSTRLMLNGLAAVVEARPS</sequence>
<dbReference type="Pfam" id="PF08327">
    <property type="entry name" value="AHSA1"/>
    <property type="match status" value="1"/>
</dbReference>
<gene>
    <name evidence="3" type="ORF">F1721_17080</name>
</gene>
<evidence type="ECO:0000256" key="1">
    <source>
        <dbReference type="ARBA" id="ARBA00006817"/>
    </source>
</evidence>
<dbReference type="EMBL" id="VWPH01000007">
    <property type="protein sequence ID" value="KAA5832695.1"/>
    <property type="molecule type" value="Genomic_DNA"/>
</dbReference>
<evidence type="ECO:0000313" key="4">
    <source>
        <dbReference type="Proteomes" id="UP000323946"/>
    </source>
</evidence>
<dbReference type="SMR" id="A0A5M7C2N6"/>
<dbReference type="AlphaFoldDB" id="A0A5M7C2N6"/>
<protein>
    <recommendedName>
        <fullName evidence="2">Activator of Hsp90 ATPase homologue 1/2-like C-terminal domain-containing protein</fullName>
    </recommendedName>
</protein>
<evidence type="ECO:0000313" key="3">
    <source>
        <dbReference type="EMBL" id="KAA5832695.1"/>
    </source>
</evidence>
<dbReference type="Proteomes" id="UP000323946">
    <property type="component" value="Unassembled WGS sequence"/>
</dbReference>
<name>A0A5M7C2N6_SACHI</name>
<dbReference type="OrthoDB" id="9803476at2"/>
<dbReference type="SUPFAM" id="SSF55961">
    <property type="entry name" value="Bet v1-like"/>
    <property type="match status" value="1"/>
</dbReference>